<name>A0A836Z5P9_9NEIS</name>
<keyword evidence="3" id="KW-1185">Reference proteome</keyword>
<keyword evidence="1" id="KW-1133">Transmembrane helix</keyword>
<gene>
    <name evidence="2" type="ORF">SALWKB29_1394</name>
</gene>
<protein>
    <submittedName>
        <fullName evidence="2">Uncharacterized protein</fullName>
    </submittedName>
</protein>
<keyword evidence="1" id="KW-0472">Membrane</keyword>
<dbReference type="Proteomes" id="UP000027170">
    <property type="component" value="Unassembled WGS sequence"/>
</dbReference>
<accession>A0A836Z5P9</accession>
<sequence length="37" mass="4013">MAGTCLNLMLISGLNFLNQMALLQFISIQFVLVLKGG</sequence>
<organism evidence="2 3">
    <name type="scientific">Snodgrassella communis</name>
    <dbReference type="NCBI Taxonomy" id="2946699"/>
    <lineage>
        <taxon>Bacteria</taxon>
        <taxon>Pseudomonadati</taxon>
        <taxon>Pseudomonadota</taxon>
        <taxon>Betaproteobacteria</taxon>
        <taxon>Neisseriales</taxon>
        <taxon>Neisseriaceae</taxon>
        <taxon>Snodgrassella</taxon>
    </lineage>
</organism>
<dbReference type="EMBL" id="JFZV01000006">
    <property type="protein sequence ID" value="KDN14604.1"/>
    <property type="molecule type" value="Genomic_DNA"/>
</dbReference>
<proteinExistence type="predicted"/>
<dbReference type="AlphaFoldDB" id="A0A836Z5P9"/>
<keyword evidence="1" id="KW-0812">Transmembrane</keyword>
<reference evidence="2 3" key="1">
    <citation type="submission" date="2014-03" db="EMBL/GenBank/DDBJ databases">
        <title>The genomes of two eusocial bee gut symbionts.</title>
        <authorList>
            <person name="Kwong W.K."/>
            <person name="Engel P."/>
            <person name="Koch H."/>
            <person name="Moran N.A."/>
        </authorList>
    </citation>
    <scope>NUCLEOTIDE SEQUENCE [LARGE SCALE GENOMIC DNA]</scope>
    <source>
        <strain evidence="3">wkB29</strain>
    </source>
</reference>
<feature type="transmembrane region" description="Helical" evidence="1">
    <location>
        <begin position="16"/>
        <end position="34"/>
    </location>
</feature>
<evidence type="ECO:0000313" key="3">
    <source>
        <dbReference type="Proteomes" id="UP000027170"/>
    </source>
</evidence>
<comment type="caution">
    <text evidence="2">The sequence shown here is derived from an EMBL/GenBank/DDBJ whole genome shotgun (WGS) entry which is preliminary data.</text>
</comment>
<evidence type="ECO:0000256" key="1">
    <source>
        <dbReference type="SAM" id="Phobius"/>
    </source>
</evidence>
<evidence type="ECO:0000313" key="2">
    <source>
        <dbReference type="EMBL" id="KDN14604.1"/>
    </source>
</evidence>